<dbReference type="Gene3D" id="1.10.30.50">
    <property type="match status" value="1"/>
</dbReference>
<organism evidence="1 2">
    <name type="scientific">Flavobacterium xylosi</name>
    <dbReference type="NCBI Taxonomy" id="3230415"/>
    <lineage>
        <taxon>Bacteria</taxon>
        <taxon>Pseudomonadati</taxon>
        <taxon>Bacteroidota</taxon>
        <taxon>Flavobacteriia</taxon>
        <taxon>Flavobacteriales</taxon>
        <taxon>Flavobacteriaceae</taxon>
        <taxon>Flavobacterium</taxon>
    </lineage>
</organism>
<proteinExistence type="predicted"/>
<reference evidence="1 2" key="1">
    <citation type="submission" date="2024-06" db="EMBL/GenBank/DDBJ databases">
        <title>Flavobacterium spp. isolated from glacier.</title>
        <authorList>
            <person name="Han D."/>
        </authorList>
    </citation>
    <scope>NUCLEOTIDE SEQUENCE [LARGE SCALE GENOMIC DNA]</scope>
    <source>
        <strain evidence="1 2">LS2P90</strain>
    </source>
</reference>
<gene>
    <name evidence="1" type="ORF">ACFX5E_00165</name>
</gene>
<dbReference type="RefSeq" id="WP_379853138.1">
    <property type="nucleotide sequence ID" value="NZ_JBHZPZ010000001.1"/>
</dbReference>
<name>A0ABW6HR55_9FLAO</name>
<dbReference type="EMBL" id="JBHZPZ010000001">
    <property type="protein sequence ID" value="MFE3866482.1"/>
    <property type="molecule type" value="Genomic_DNA"/>
</dbReference>
<keyword evidence="2" id="KW-1185">Reference proteome</keyword>
<evidence type="ECO:0000313" key="2">
    <source>
        <dbReference type="Proteomes" id="UP001600109"/>
    </source>
</evidence>
<protein>
    <recommendedName>
        <fullName evidence="3">TIGR02646 family protein</fullName>
    </recommendedName>
</protein>
<accession>A0ABW6HR55</accession>
<sequence>MNSFVRNAPPNCLTNIIAGEQIFIRKGRSWKNEYELNGNANNFSWGTFEYQSRARLIVNQLSLVSISHCFYCDAKWVQYGHIKPEIDHYCPKTKRPFKAYYYPNLFLSCGSCNGYKGNKFSRNLLKFDSPNYSFDDYFFIDFESGKIRVRTDIPIENRYSARYTLTVLGINKDARPETRLEELANFESAANKELQRYNFRYFLERC</sequence>
<dbReference type="Proteomes" id="UP001600109">
    <property type="component" value="Unassembled WGS sequence"/>
</dbReference>
<evidence type="ECO:0008006" key="3">
    <source>
        <dbReference type="Google" id="ProtNLM"/>
    </source>
</evidence>
<evidence type="ECO:0000313" key="1">
    <source>
        <dbReference type="EMBL" id="MFE3866482.1"/>
    </source>
</evidence>
<comment type="caution">
    <text evidence="1">The sequence shown here is derived from an EMBL/GenBank/DDBJ whole genome shotgun (WGS) entry which is preliminary data.</text>
</comment>